<name>A0A382P9P1_9ZZZZ</name>
<protein>
    <submittedName>
        <fullName evidence="1">Uncharacterized protein</fullName>
    </submittedName>
</protein>
<evidence type="ECO:0000313" key="1">
    <source>
        <dbReference type="EMBL" id="SVC69986.1"/>
    </source>
</evidence>
<accession>A0A382P9P1</accession>
<gene>
    <name evidence="1" type="ORF">METZ01_LOCUS322840</name>
</gene>
<proteinExistence type="predicted"/>
<dbReference type="AlphaFoldDB" id="A0A382P9P1"/>
<dbReference type="EMBL" id="UINC01105784">
    <property type="protein sequence ID" value="SVC69986.1"/>
    <property type="molecule type" value="Genomic_DNA"/>
</dbReference>
<sequence length="125" mass="14842">MLYEDADNFSGINFHYLSPKLRAVLLGRMYEYLINQDFTDRTKLFAKKFRNVIKTNKRFRHAKVAYRQYRPDQIKSKVLQVHPLDWDLSIMVPTERFKTAGGGRTASKKMWYKTAKRARTIYGSK</sequence>
<reference evidence="1" key="1">
    <citation type="submission" date="2018-05" db="EMBL/GenBank/DDBJ databases">
        <authorList>
            <person name="Lanie J.A."/>
            <person name="Ng W.-L."/>
            <person name="Kazmierczak K.M."/>
            <person name="Andrzejewski T.M."/>
            <person name="Davidsen T.M."/>
            <person name="Wayne K.J."/>
            <person name="Tettelin H."/>
            <person name="Glass J.I."/>
            <person name="Rusch D."/>
            <person name="Podicherti R."/>
            <person name="Tsui H.-C.T."/>
            <person name="Winkler M.E."/>
        </authorList>
    </citation>
    <scope>NUCLEOTIDE SEQUENCE</scope>
</reference>
<organism evidence="1">
    <name type="scientific">marine metagenome</name>
    <dbReference type="NCBI Taxonomy" id="408172"/>
    <lineage>
        <taxon>unclassified sequences</taxon>
        <taxon>metagenomes</taxon>
        <taxon>ecological metagenomes</taxon>
    </lineage>
</organism>